<dbReference type="EMBL" id="CP074134">
    <property type="protein sequence ID" value="QUX26352.1"/>
    <property type="molecule type" value="Genomic_DNA"/>
</dbReference>
<dbReference type="Proteomes" id="UP000676079">
    <property type="component" value="Plasmid unnamed2"/>
</dbReference>
<reference evidence="2" key="1">
    <citation type="submission" date="2021-05" db="EMBL/GenBank/DDBJ databases">
        <title>Direct Submission.</title>
        <authorList>
            <person name="Li K."/>
            <person name="Gao J."/>
        </authorList>
    </citation>
    <scope>NUCLEOTIDE SEQUENCE [LARGE SCALE GENOMIC DNA]</scope>
    <source>
        <strain evidence="2">Mg02</strain>
        <plasmid evidence="2">unnamed2</plasmid>
    </source>
</reference>
<name>A0ABX8BWI5_9ACTN</name>
<proteinExistence type="predicted"/>
<evidence type="ECO:0000313" key="2">
    <source>
        <dbReference type="Proteomes" id="UP000676079"/>
    </source>
</evidence>
<organism evidence="1 2">
    <name type="scientific">Nocardiopsis changdeensis</name>
    <dbReference type="NCBI Taxonomy" id="2831969"/>
    <lineage>
        <taxon>Bacteria</taxon>
        <taxon>Bacillati</taxon>
        <taxon>Actinomycetota</taxon>
        <taxon>Actinomycetes</taxon>
        <taxon>Streptosporangiales</taxon>
        <taxon>Nocardiopsidaceae</taxon>
        <taxon>Nocardiopsis</taxon>
    </lineage>
</organism>
<dbReference type="RefSeq" id="WP_220566135.1">
    <property type="nucleotide sequence ID" value="NZ_CP074134.1"/>
</dbReference>
<protein>
    <submittedName>
        <fullName evidence="1">Uncharacterized protein</fullName>
    </submittedName>
</protein>
<geneLocation type="plasmid" evidence="1 2">
    <name>unnamed2</name>
</geneLocation>
<gene>
    <name evidence="1" type="ORF">KGD84_32140</name>
</gene>
<accession>A0ABX8BWI5</accession>
<evidence type="ECO:0000313" key="1">
    <source>
        <dbReference type="EMBL" id="QUX26352.1"/>
    </source>
</evidence>
<keyword evidence="2" id="KW-1185">Reference proteome</keyword>
<keyword evidence="1" id="KW-0614">Plasmid</keyword>
<sequence>MPDAQCTIARALITWQGATTEVQGLHNDAHHMPDWACEDRVTEHLWGLSEPVTAQAAPTPEGGVVVSSPHLPAALHAIAAAMAARGLLSERLDREREYGWGQRPPRDGSPATVVLLDPDGRVLAQASSDDHPDGVRDSLREAARALALAEERVTTLIQRGHDLALADRQLARLAGPSHTQIRRVRERPRTAQLLERDAELALDRAGLPRTAPGPVSSGPLPQGLALHVRRERATSADAPAAWRVSLTVVGMGHPDRRPDALALLEQGAAALRGAGLALDHQPPVSASDTGRYTVTT</sequence>